<feature type="region of interest" description="Disordered" evidence="4">
    <location>
        <begin position="1"/>
        <end position="99"/>
    </location>
</feature>
<accession>A0ABV1BFD7</accession>
<sequence>MSEENRWGQDPDSENGTVPTENNALNTYGNTDADSTAETAAENIDAAQKTESVTPNFTMEKPQTHPYSAGRKLQEEQNRSEERMAGSAGTSENQRNNNTETPKYAHYQVHQPQAGNYAGGSIPPKKPGKPKKTHGNGNGGFGKKAATAVALAVIFGLVAGVAFQGVNIAADKYRGSDSSNTQIGKTETLTDTQNSTDSSTDSDVKNIVAESGTVAGVAQATMSSIVAITSVSVQEIPSFFGYGTRQYQSAGSGSGIIVGENDDELLIATNNHVVSGATTLTVCFAGSDVVGAEEETQAMASGESSTDSSSDVDVDNAVSAKIKGTDEENDLAVVAVEKSDIPEETMNEIKIAQLGSSDDLVVGEQVVAIGNALGYGQSVTSGWVSALNRSISTDEGETSGLIQTDAAINPGNSGGALLNMNGEVIGINAAKYADSQVEGMGYAIPISKAEPILEELMQRQTRDKVEDSSKVGYLGVKAADLTSEAIQMYNMPAGAFLTKVTEGGAADKAGIKKGDIIVKLDGQKVSGKDDLVSKLQYYESGETIDVDIARANSGEYKEQTVKVTLGSKPASEN</sequence>
<feature type="compositionally biased region" description="Polar residues" evidence="4">
    <location>
        <begin position="14"/>
        <end position="30"/>
    </location>
</feature>
<dbReference type="Pfam" id="PF13180">
    <property type="entry name" value="PDZ_2"/>
    <property type="match status" value="1"/>
</dbReference>
<comment type="similarity">
    <text evidence="1">Belongs to the peptidase S1C family.</text>
</comment>
<dbReference type="InterPro" id="IPR043504">
    <property type="entry name" value="Peptidase_S1_PA_chymotrypsin"/>
</dbReference>
<keyword evidence="2" id="KW-0645">Protease</keyword>
<dbReference type="PANTHER" id="PTHR43343:SF3">
    <property type="entry name" value="PROTEASE DO-LIKE 8, CHLOROPLASTIC"/>
    <property type="match status" value="1"/>
</dbReference>
<dbReference type="RefSeq" id="WP_349056937.1">
    <property type="nucleotide sequence ID" value="NZ_JBBMEJ010000011.1"/>
</dbReference>
<evidence type="ECO:0000313" key="7">
    <source>
        <dbReference type="Proteomes" id="UP001473063"/>
    </source>
</evidence>
<feature type="region of interest" description="Disordered" evidence="4">
    <location>
        <begin position="174"/>
        <end position="202"/>
    </location>
</feature>
<dbReference type="Pfam" id="PF13365">
    <property type="entry name" value="Trypsin_2"/>
    <property type="match status" value="1"/>
</dbReference>
<keyword evidence="3" id="KW-0378">Hydrolase</keyword>
<dbReference type="SUPFAM" id="SSF50494">
    <property type="entry name" value="Trypsin-like serine proteases"/>
    <property type="match status" value="1"/>
</dbReference>
<feature type="compositionally biased region" description="Polar residues" evidence="4">
    <location>
        <begin position="88"/>
        <end position="99"/>
    </location>
</feature>
<dbReference type="InterPro" id="IPR001478">
    <property type="entry name" value="PDZ"/>
</dbReference>
<feature type="compositionally biased region" description="Low complexity" evidence="4">
    <location>
        <begin position="31"/>
        <end position="42"/>
    </location>
</feature>
<comment type="caution">
    <text evidence="6">The sequence shown here is derived from an EMBL/GenBank/DDBJ whole genome shotgun (WGS) entry which is preliminary data.</text>
</comment>
<dbReference type="Proteomes" id="UP001473063">
    <property type="component" value="Unassembled WGS sequence"/>
</dbReference>
<dbReference type="SUPFAM" id="SSF50156">
    <property type="entry name" value="PDZ domain-like"/>
    <property type="match status" value="1"/>
</dbReference>
<feature type="compositionally biased region" description="Low complexity" evidence="4">
    <location>
        <begin position="190"/>
        <end position="201"/>
    </location>
</feature>
<evidence type="ECO:0000256" key="1">
    <source>
        <dbReference type="ARBA" id="ARBA00010541"/>
    </source>
</evidence>
<dbReference type="InterPro" id="IPR036034">
    <property type="entry name" value="PDZ_sf"/>
</dbReference>
<name>A0ABV1BFD7_9FIRM</name>
<dbReference type="SMART" id="SM00228">
    <property type="entry name" value="PDZ"/>
    <property type="match status" value="1"/>
</dbReference>
<gene>
    <name evidence="6" type="ORF">WMO28_10385</name>
</gene>
<evidence type="ECO:0000313" key="6">
    <source>
        <dbReference type="EMBL" id="MEQ2371344.1"/>
    </source>
</evidence>
<feature type="compositionally biased region" description="Basic and acidic residues" evidence="4">
    <location>
        <begin position="72"/>
        <end position="84"/>
    </location>
</feature>
<dbReference type="PANTHER" id="PTHR43343">
    <property type="entry name" value="PEPTIDASE S12"/>
    <property type="match status" value="1"/>
</dbReference>
<evidence type="ECO:0000256" key="2">
    <source>
        <dbReference type="ARBA" id="ARBA00022670"/>
    </source>
</evidence>
<proteinExistence type="inferred from homology"/>
<organism evidence="6 7">
    <name type="scientific">Blautia aquisgranensis</name>
    <dbReference type="NCBI Taxonomy" id="3133153"/>
    <lineage>
        <taxon>Bacteria</taxon>
        <taxon>Bacillati</taxon>
        <taxon>Bacillota</taxon>
        <taxon>Clostridia</taxon>
        <taxon>Lachnospirales</taxon>
        <taxon>Lachnospiraceae</taxon>
        <taxon>Blautia</taxon>
    </lineage>
</organism>
<evidence type="ECO:0000259" key="5">
    <source>
        <dbReference type="PROSITE" id="PS50106"/>
    </source>
</evidence>
<keyword evidence="7" id="KW-1185">Reference proteome</keyword>
<feature type="region of interest" description="Disordered" evidence="4">
    <location>
        <begin position="113"/>
        <end position="139"/>
    </location>
</feature>
<reference evidence="6 7" key="1">
    <citation type="submission" date="2024-03" db="EMBL/GenBank/DDBJ databases">
        <title>Human intestinal bacterial collection.</title>
        <authorList>
            <person name="Pauvert C."/>
            <person name="Hitch T.C.A."/>
            <person name="Clavel T."/>
        </authorList>
    </citation>
    <scope>NUCLEOTIDE SEQUENCE [LARGE SCALE GENOMIC DNA]</scope>
    <source>
        <strain evidence="6 7">CLA-JM-H16</strain>
    </source>
</reference>
<protein>
    <submittedName>
        <fullName evidence="6">Trypsin-like peptidase domain-containing protein</fullName>
    </submittedName>
</protein>
<dbReference type="PRINTS" id="PR00834">
    <property type="entry name" value="PROTEASES2C"/>
</dbReference>
<dbReference type="Gene3D" id="2.30.42.10">
    <property type="match status" value="1"/>
</dbReference>
<dbReference type="Gene3D" id="2.40.10.10">
    <property type="entry name" value="Trypsin-like serine proteases"/>
    <property type="match status" value="2"/>
</dbReference>
<feature type="domain" description="PDZ" evidence="5">
    <location>
        <begin position="472"/>
        <end position="552"/>
    </location>
</feature>
<dbReference type="PROSITE" id="PS50106">
    <property type="entry name" value="PDZ"/>
    <property type="match status" value="1"/>
</dbReference>
<evidence type="ECO:0000256" key="3">
    <source>
        <dbReference type="ARBA" id="ARBA00022801"/>
    </source>
</evidence>
<evidence type="ECO:0000256" key="4">
    <source>
        <dbReference type="SAM" id="MobiDB-lite"/>
    </source>
</evidence>
<dbReference type="InterPro" id="IPR009003">
    <property type="entry name" value="Peptidase_S1_PA"/>
</dbReference>
<dbReference type="EMBL" id="JBBMEJ010000011">
    <property type="protein sequence ID" value="MEQ2371344.1"/>
    <property type="molecule type" value="Genomic_DNA"/>
</dbReference>
<feature type="compositionally biased region" description="Polar residues" evidence="4">
    <location>
        <begin position="176"/>
        <end position="189"/>
    </location>
</feature>
<dbReference type="InterPro" id="IPR051201">
    <property type="entry name" value="Chloro_Bact_Ser_Proteases"/>
</dbReference>
<dbReference type="InterPro" id="IPR001940">
    <property type="entry name" value="Peptidase_S1C"/>
</dbReference>